<accession>A0A7J6KMN5</accession>
<dbReference type="EMBL" id="JABANN010002084">
    <property type="protein sequence ID" value="KAF4648260.1"/>
    <property type="molecule type" value="Genomic_DNA"/>
</dbReference>
<comment type="caution">
    <text evidence="1">The sequence shown here is derived from an EMBL/GenBank/DDBJ whole genome shotgun (WGS) entry which is preliminary data.</text>
</comment>
<proteinExistence type="predicted"/>
<feature type="non-terminal residue" evidence="1">
    <location>
        <position position="1"/>
    </location>
</feature>
<dbReference type="Proteomes" id="UP000572268">
    <property type="component" value="Unassembled WGS sequence"/>
</dbReference>
<sequence length="76" mass="8390">GRGATFNPFSWEERTATENTRVVDNRRGFYPFATEHDDLNTLRCSINRAPLSRVGRTSAGSTGVHPDANLATLLLN</sequence>
<evidence type="ECO:0000313" key="2">
    <source>
        <dbReference type="Proteomes" id="UP000572268"/>
    </source>
</evidence>
<dbReference type="AlphaFoldDB" id="A0A7J6KMN5"/>
<evidence type="ECO:0000313" key="1">
    <source>
        <dbReference type="EMBL" id="KAF4648260.1"/>
    </source>
</evidence>
<gene>
    <name evidence="1" type="ORF">FOL46_003142</name>
</gene>
<protein>
    <submittedName>
        <fullName evidence="1">Uncharacterized protein</fullName>
    </submittedName>
</protein>
<reference evidence="1 2" key="1">
    <citation type="submission" date="2020-04" db="EMBL/GenBank/DDBJ databases">
        <title>Perkinsus olseni comparative genomics.</title>
        <authorList>
            <person name="Bogema D.R."/>
        </authorList>
    </citation>
    <scope>NUCLEOTIDE SEQUENCE [LARGE SCALE GENOMIC DNA]</scope>
    <source>
        <strain evidence="1">ATCC PRA-31</strain>
    </source>
</reference>
<name>A0A7J6KMN5_PEROL</name>
<organism evidence="1 2">
    <name type="scientific">Perkinsus olseni</name>
    <name type="common">Perkinsus atlanticus</name>
    <dbReference type="NCBI Taxonomy" id="32597"/>
    <lineage>
        <taxon>Eukaryota</taxon>
        <taxon>Sar</taxon>
        <taxon>Alveolata</taxon>
        <taxon>Perkinsozoa</taxon>
        <taxon>Perkinsea</taxon>
        <taxon>Perkinsida</taxon>
        <taxon>Perkinsidae</taxon>
        <taxon>Perkinsus</taxon>
    </lineage>
</organism>